<dbReference type="SUPFAM" id="SSF51197">
    <property type="entry name" value="Clavaminate synthase-like"/>
    <property type="match status" value="1"/>
</dbReference>
<reference evidence="1" key="1">
    <citation type="submission" date="2019-09" db="EMBL/GenBank/DDBJ databases">
        <title>Characterisation of the sponge microbiome using genome-centric metagenomics.</title>
        <authorList>
            <person name="Engelberts J.P."/>
            <person name="Robbins S.J."/>
            <person name="De Goeij J.M."/>
            <person name="Aranda M."/>
            <person name="Bell S.C."/>
            <person name="Webster N.S."/>
        </authorList>
    </citation>
    <scope>NUCLEOTIDE SEQUENCE</scope>
    <source>
        <strain evidence="1">SB0664_bin_27</strain>
    </source>
</reference>
<dbReference type="InterPro" id="IPR008775">
    <property type="entry name" value="Phytyl_CoA_dOase-like"/>
</dbReference>
<accession>A0A6B0YSW5</accession>
<dbReference type="PANTHER" id="PTHR20883:SF48">
    <property type="entry name" value="ECTOINE DIOXYGENASE"/>
    <property type="match status" value="1"/>
</dbReference>
<dbReference type="EMBL" id="VXRG01000067">
    <property type="protein sequence ID" value="MXY93391.1"/>
    <property type="molecule type" value="Genomic_DNA"/>
</dbReference>
<proteinExistence type="predicted"/>
<protein>
    <submittedName>
        <fullName evidence="1">Phytanoyl-CoA dioxygenase family protein</fullName>
    </submittedName>
</protein>
<dbReference type="GO" id="GO:0005506">
    <property type="term" value="F:iron ion binding"/>
    <property type="evidence" value="ECO:0007669"/>
    <property type="project" value="UniProtKB-ARBA"/>
</dbReference>
<dbReference type="GO" id="GO:0016706">
    <property type="term" value="F:2-oxoglutarate-dependent dioxygenase activity"/>
    <property type="evidence" value="ECO:0007669"/>
    <property type="project" value="UniProtKB-ARBA"/>
</dbReference>
<dbReference type="Pfam" id="PF05721">
    <property type="entry name" value="PhyH"/>
    <property type="match status" value="1"/>
</dbReference>
<dbReference type="PANTHER" id="PTHR20883">
    <property type="entry name" value="PHYTANOYL-COA DIOXYGENASE DOMAIN CONTAINING 1"/>
    <property type="match status" value="1"/>
</dbReference>
<sequence length="326" mass="35240">MQSTLLLPKATSDMQKAKSDILEHGYCFIANALDAEVVAAALERLKEQAAAELDQGAAFEDGGPKQQWGAFTDGKGRPKQKAYTASAGGVNQRVWMLVNKGRIFRQILFTESVRAVVDHVLGEEYLLSSYSANIAKPGGVAMNLHTDQWWMPHPVDREPSPLPVGSITRDRPNLKGEGSPEMIAPCVCVNVMWMLNDFSAENGGTLFVPGSHLRGRPPRASEGEGEILAAEGAAGTAMVFDGRLWHGTGANVSSGNRYGLLTTFCGPQFRPQENFTIGSRSEMLADATPELLALLGFKIWSGYGRVESPVAEFVSQDERSLGEMPA</sequence>
<dbReference type="AlphaFoldDB" id="A0A6B0YSW5"/>
<dbReference type="Gene3D" id="2.60.120.620">
    <property type="entry name" value="q2cbj1_9rhob like domain"/>
    <property type="match status" value="1"/>
</dbReference>
<keyword evidence="1" id="KW-0560">Oxidoreductase</keyword>
<gene>
    <name evidence="1" type="ORF">F4Y42_08090</name>
</gene>
<organism evidence="1">
    <name type="scientific">Caldilineaceae bacterium SB0664_bin_27</name>
    <dbReference type="NCBI Taxonomy" id="2605260"/>
    <lineage>
        <taxon>Bacteria</taxon>
        <taxon>Bacillati</taxon>
        <taxon>Chloroflexota</taxon>
        <taxon>Caldilineae</taxon>
        <taxon>Caldilineales</taxon>
        <taxon>Caldilineaceae</taxon>
    </lineage>
</organism>
<comment type="caution">
    <text evidence="1">The sequence shown here is derived from an EMBL/GenBank/DDBJ whole genome shotgun (WGS) entry which is preliminary data.</text>
</comment>
<evidence type="ECO:0000313" key="1">
    <source>
        <dbReference type="EMBL" id="MXY93391.1"/>
    </source>
</evidence>
<name>A0A6B0YSW5_9CHLR</name>
<keyword evidence="1" id="KW-0223">Dioxygenase</keyword>